<dbReference type="InterPro" id="IPR010108">
    <property type="entry name" value="Lycopene_cyclase_b/e"/>
</dbReference>
<organism evidence="2 3">
    <name type="scientific">Sphingomicrobium sediminis</name>
    <dbReference type="NCBI Taxonomy" id="2950949"/>
    <lineage>
        <taxon>Bacteria</taxon>
        <taxon>Pseudomonadati</taxon>
        <taxon>Pseudomonadota</taxon>
        <taxon>Alphaproteobacteria</taxon>
        <taxon>Sphingomonadales</taxon>
        <taxon>Sphingomonadaceae</taxon>
        <taxon>Sphingomicrobium</taxon>
    </lineage>
</organism>
<comment type="caution">
    <text evidence="2">The sequence shown here is derived from an EMBL/GenBank/DDBJ whole genome shotgun (WGS) entry which is preliminary data.</text>
</comment>
<accession>A0A9X2EID4</accession>
<keyword evidence="2" id="KW-0413">Isomerase</keyword>
<dbReference type="EC" id="5.5.1.19" evidence="2"/>
<dbReference type="GO" id="GO:0045436">
    <property type="term" value="F:lycopene beta cyclase activity"/>
    <property type="evidence" value="ECO:0007669"/>
    <property type="project" value="InterPro"/>
</dbReference>
<dbReference type="InterPro" id="IPR036188">
    <property type="entry name" value="FAD/NAD-bd_sf"/>
</dbReference>
<dbReference type="Pfam" id="PF05834">
    <property type="entry name" value="Lycopene_cycl"/>
    <property type="match status" value="1"/>
</dbReference>
<comment type="similarity">
    <text evidence="1">Belongs to the lycopene cyclase family.</text>
</comment>
<dbReference type="GO" id="GO:0016117">
    <property type="term" value="P:carotenoid biosynthetic process"/>
    <property type="evidence" value="ECO:0007669"/>
    <property type="project" value="InterPro"/>
</dbReference>
<proteinExistence type="inferred from homology"/>
<reference evidence="2" key="1">
    <citation type="submission" date="2022-06" db="EMBL/GenBank/DDBJ databases">
        <title>Sphingomicrobium sedimins sp. nov., a marine bacterium isolated from tidal flat.</title>
        <authorList>
            <person name="Kim C.-H."/>
            <person name="Yoo Y."/>
            <person name="Kim J.-J."/>
        </authorList>
    </citation>
    <scope>NUCLEOTIDE SEQUENCE</scope>
    <source>
        <strain evidence="2">GRR-S6-50</strain>
    </source>
</reference>
<name>A0A9X2EID4_9SPHN</name>
<dbReference type="NCBIfam" id="TIGR01789">
    <property type="entry name" value="lycopene_cycl"/>
    <property type="match status" value="1"/>
</dbReference>
<evidence type="ECO:0000313" key="3">
    <source>
        <dbReference type="Proteomes" id="UP001155128"/>
    </source>
</evidence>
<dbReference type="GO" id="GO:0016705">
    <property type="term" value="F:oxidoreductase activity, acting on paired donors, with incorporation or reduction of molecular oxygen"/>
    <property type="evidence" value="ECO:0007669"/>
    <property type="project" value="InterPro"/>
</dbReference>
<evidence type="ECO:0000256" key="1">
    <source>
        <dbReference type="ARBA" id="ARBA00006599"/>
    </source>
</evidence>
<dbReference type="AlphaFoldDB" id="A0A9X2EID4"/>
<dbReference type="Gene3D" id="3.50.50.60">
    <property type="entry name" value="FAD/NAD(P)-binding domain"/>
    <property type="match status" value="1"/>
</dbReference>
<dbReference type="InterPro" id="IPR008461">
    <property type="entry name" value="CrtY"/>
</dbReference>
<dbReference type="EMBL" id="JAMSHT010000001">
    <property type="protein sequence ID" value="MCM8556249.1"/>
    <property type="molecule type" value="Genomic_DNA"/>
</dbReference>
<dbReference type="NCBIfam" id="TIGR01790">
    <property type="entry name" value="carotene-cycl"/>
    <property type="match status" value="1"/>
</dbReference>
<keyword evidence="3" id="KW-1185">Reference proteome</keyword>
<dbReference type="RefSeq" id="WP_252111279.1">
    <property type="nucleotide sequence ID" value="NZ_JAMSHT010000001.1"/>
</dbReference>
<gene>
    <name evidence="2" type="primary">crtY</name>
    <name evidence="2" type="ORF">NDO55_00245</name>
</gene>
<dbReference type="SUPFAM" id="SSF51905">
    <property type="entry name" value="FAD/NAD(P)-binding domain"/>
    <property type="match status" value="1"/>
</dbReference>
<evidence type="ECO:0000313" key="2">
    <source>
        <dbReference type="EMBL" id="MCM8556249.1"/>
    </source>
</evidence>
<dbReference type="Proteomes" id="UP001155128">
    <property type="component" value="Unassembled WGS sequence"/>
</dbReference>
<protein>
    <submittedName>
        <fullName evidence="2">Lycopene beta-cyclase CrtY</fullName>
        <ecNumber evidence="2">5.5.1.19</ecNumber>
    </submittedName>
</protein>
<sequence length="380" mass="42983">MGERPDLIIVGGGLAGGLAALAVVRAHPDLDVRLVERDGSLGGNHVWSFFDSDLGEEELALVRPMVVQSWECNSVRFPKYRRVFDQRYNSITSDRFDEELRKKLGDRIMHADVCEIGPTHIKLSDGTKMQAGATLDARGINCRPEALRCGFQKFVGQMLEVEGGHGLSHPIIMDATVDQADGYRFVYCLPFDENRVFVEDTYYQLEPQLDRRMLAQRIGAYAAEQGWANHRVLHEEDGVLPVVMDGEWEKLWPKDSPVARAGVRGGFFHYLTSYSLPHAASFATWLAAEMPMDGEALAKATRKRATDHWKDTGFERMLTRMLFNAADPPQRWRVMQRFYSLPAGLIERFYAGKSTFRDKFRTLAGVPPVRISRAIKAIME</sequence>